<dbReference type="InterPro" id="IPR005183">
    <property type="entry name" value="DUF305_CopM-like"/>
</dbReference>
<feature type="domain" description="DUF305" evidence="1">
    <location>
        <begin position="50"/>
        <end position="212"/>
    </location>
</feature>
<organism evidence="2 3">
    <name type="scientific">Gordonia asplenii</name>
    <dbReference type="NCBI Taxonomy" id="2725283"/>
    <lineage>
        <taxon>Bacteria</taxon>
        <taxon>Bacillati</taxon>
        <taxon>Actinomycetota</taxon>
        <taxon>Actinomycetes</taxon>
        <taxon>Mycobacteriales</taxon>
        <taxon>Gordoniaceae</taxon>
        <taxon>Gordonia</taxon>
    </lineage>
</organism>
<gene>
    <name evidence="2" type="ORF">HH308_06930</name>
</gene>
<protein>
    <submittedName>
        <fullName evidence="2">DUF305 domain-containing protein</fullName>
    </submittedName>
</protein>
<proteinExistence type="predicted"/>
<reference evidence="2 3" key="1">
    <citation type="submission" date="2020-04" db="EMBL/GenBank/DDBJ databases">
        <title>Gordonia sp. nov. TBRC 11910.</title>
        <authorList>
            <person name="Suriyachadkun C."/>
        </authorList>
    </citation>
    <scope>NUCLEOTIDE SEQUENCE [LARGE SCALE GENOMIC DNA]</scope>
    <source>
        <strain evidence="2 3">TBRC 11910</strain>
    </source>
</reference>
<evidence type="ECO:0000259" key="1">
    <source>
        <dbReference type="Pfam" id="PF03713"/>
    </source>
</evidence>
<dbReference type="RefSeq" id="WP_170193443.1">
    <property type="nucleotide sequence ID" value="NZ_JABBNB010000005.1"/>
</dbReference>
<sequence length="223" mass="23335">MADFPRRRWLLIAGSACVAVLLVAVGVAVGIGVEHHRASTPPITAPSSTDVGFAQDMSAHHDQAILMSRSLPSSADAETRNLASLIIAQQLSEVSTLRGWLTWFGQPLTSEHPMSWMTTSGHMHTATVAPSSGDQPPMPGMASVAELAKLTGLSGSAASIFFLQLMIRHHKGGLTMAQAAYNAPDAAPATKQLAMAMIGDQGTEIAQMTLMLNARGAAPLASQ</sequence>
<dbReference type="AlphaFoldDB" id="A0A848KSI1"/>
<dbReference type="Gene3D" id="1.20.1260.10">
    <property type="match status" value="1"/>
</dbReference>
<dbReference type="Proteomes" id="UP000550729">
    <property type="component" value="Unassembled WGS sequence"/>
</dbReference>
<dbReference type="EMBL" id="JABBNB010000005">
    <property type="protein sequence ID" value="NMO00947.1"/>
    <property type="molecule type" value="Genomic_DNA"/>
</dbReference>
<keyword evidence="3" id="KW-1185">Reference proteome</keyword>
<comment type="caution">
    <text evidence="2">The sequence shown here is derived from an EMBL/GenBank/DDBJ whole genome shotgun (WGS) entry which is preliminary data.</text>
</comment>
<name>A0A848KSI1_9ACTN</name>
<evidence type="ECO:0000313" key="3">
    <source>
        <dbReference type="Proteomes" id="UP000550729"/>
    </source>
</evidence>
<dbReference type="PANTHER" id="PTHR36933:SF1">
    <property type="entry name" value="SLL0788 PROTEIN"/>
    <property type="match status" value="1"/>
</dbReference>
<evidence type="ECO:0000313" key="2">
    <source>
        <dbReference type="EMBL" id="NMO00947.1"/>
    </source>
</evidence>
<dbReference type="InterPro" id="IPR012347">
    <property type="entry name" value="Ferritin-like"/>
</dbReference>
<dbReference type="Pfam" id="PF03713">
    <property type="entry name" value="DUF305"/>
    <property type="match status" value="1"/>
</dbReference>
<accession>A0A848KSI1</accession>
<dbReference type="PANTHER" id="PTHR36933">
    <property type="entry name" value="SLL0788 PROTEIN"/>
    <property type="match status" value="1"/>
</dbReference>